<proteinExistence type="predicted"/>
<sequence length="83" mass="9413">MAPHEITPWTRPHQSWPPTPHRMSADVPRSTPEAPPLRRHSIDERHTTSAIRNLPPEPPIVTPVGRRTRSKKTFSSDEARGLP</sequence>
<feature type="region of interest" description="Disordered" evidence="1">
    <location>
        <begin position="1"/>
        <end position="83"/>
    </location>
</feature>
<evidence type="ECO:0000313" key="2">
    <source>
        <dbReference type="EMBL" id="CAL1358524.1"/>
    </source>
</evidence>
<protein>
    <submittedName>
        <fullName evidence="2">Uncharacterized protein</fullName>
    </submittedName>
</protein>
<name>A0AAV2CPM1_9ROSI</name>
<dbReference type="EMBL" id="OZ034814">
    <property type="protein sequence ID" value="CAL1358524.1"/>
    <property type="molecule type" value="Genomic_DNA"/>
</dbReference>
<feature type="compositionally biased region" description="Basic and acidic residues" evidence="1">
    <location>
        <begin position="74"/>
        <end position="83"/>
    </location>
</feature>
<organism evidence="2 3">
    <name type="scientific">Linum trigynum</name>
    <dbReference type="NCBI Taxonomy" id="586398"/>
    <lineage>
        <taxon>Eukaryota</taxon>
        <taxon>Viridiplantae</taxon>
        <taxon>Streptophyta</taxon>
        <taxon>Embryophyta</taxon>
        <taxon>Tracheophyta</taxon>
        <taxon>Spermatophyta</taxon>
        <taxon>Magnoliopsida</taxon>
        <taxon>eudicotyledons</taxon>
        <taxon>Gunneridae</taxon>
        <taxon>Pentapetalae</taxon>
        <taxon>rosids</taxon>
        <taxon>fabids</taxon>
        <taxon>Malpighiales</taxon>
        <taxon>Linaceae</taxon>
        <taxon>Linum</taxon>
    </lineage>
</organism>
<keyword evidence="3" id="KW-1185">Reference proteome</keyword>
<dbReference type="AlphaFoldDB" id="A0AAV2CPM1"/>
<evidence type="ECO:0000313" key="3">
    <source>
        <dbReference type="Proteomes" id="UP001497516"/>
    </source>
</evidence>
<evidence type="ECO:0000256" key="1">
    <source>
        <dbReference type="SAM" id="MobiDB-lite"/>
    </source>
</evidence>
<accession>A0AAV2CPM1</accession>
<gene>
    <name evidence="2" type="ORF">LTRI10_LOCUS6073</name>
</gene>
<reference evidence="2 3" key="1">
    <citation type="submission" date="2024-04" db="EMBL/GenBank/DDBJ databases">
        <authorList>
            <person name="Fracassetti M."/>
        </authorList>
    </citation>
    <scope>NUCLEOTIDE SEQUENCE [LARGE SCALE GENOMIC DNA]</scope>
</reference>
<dbReference type="Proteomes" id="UP001497516">
    <property type="component" value="Chromosome 10"/>
</dbReference>